<dbReference type="Gene3D" id="3.40.50.720">
    <property type="entry name" value="NAD(P)-binding Rossmann-like Domain"/>
    <property type="match status" value="1"/>
</dbReference>
<dbReference type="AlphaFoldDB" id="A0A502IC05"/>
<dbReference type="RefSeq" id="WP_140678028.1">
    <property type="nucleotide sequence ID" value="NZ_RCZA01000004.1"/>
</dbReference>
<organism evidence="4 5">
    <name type="scientific">Pseudomonas mandelii</name>
    <dbReference type="NCBI Taxonomy" id="75612"/>
    <lineage>
        <taxon>Bacteria</taxon>
        <taxon>Pseudomonadati</taxon>
        <taxon>Pseudomonadota</taxon>
        <taxon>Gammaproteobacteria</taxon>
        <taxon>Pseudomonadales</taxon>
        <taxon>Pseudomonadaceae</taxon>
        <taxon>Pseudomonas</taxon>
    </lineage>
</organism>
<sequence length="218" mass="23863">MKLVLVGATGLVGREVLKQALDDPRISLVVAPTRRARAAHPKLHAPLTDFDNLPETVDWWRADAVICTLGTTMRRAGSRDAFRLVDYEYPLDVARFARMNGTSIYVLNSAIGANPNSSFFYNRVKGELETSLTGLGFASLTYVRPGVISGTRDELRLGERALVVVLGLVGRLLPVRWQLNPASRIAQVLLESALEHRPGVHIITSECCIGAGVSCFHK</sequence>
<dbReference type="EMBL" id="RCZA01000004">
    <property type="protein sequence ID" value="TPG84431.1"/>
    <property type="molecule type" value="Genomic_DNA"/>
</dbReference>
<dbReference type="PANTHER" id="PTHR14097">
    <property type="entry name" value="OXIDOREDUCTASE HTATIP2"/>
    <property type="match status" value="1"/>
</dbReference>
<keyword evidence="2" id="KW-0472">Membrane</keyword>
<dbReference type="InterPro" id="IPR001509">
    <property type="entry name" value="Epimerase_deHydtase"/>
</dbReference>
<dbReference type="InterPro" id="IPR036291">
    <property type="entry name" value="NAD(P)-bd_dom_sf"/>
</dbReference>
<dbReference type="Proteomes" id="UP000320914">
    <property type="component" value="Unassembled WGS sequence"/>
</dbReference>
<proteinExistence type="predicted"/>
<dbReference type="Pfam" id="PF01370">
    <property type="entry name" value="Epimerase"/>
    <property type="match status" value="1"/>
</dbReference>
<reference evidence="4 5" key="1">
    <citation type="journal article" date="2019" name="Environ. Microbiol.">
        <title>Species interactions and distinct microbial communities in high Arctic permafrost affected cryosols are associated with the CH4 and CO2 gas fluxes.</title>
        <authorList>
            <person name="Altshuler I."/>
            <person name="Hamel J."/>
            <person name="Turney S."/>
            <person name="Magnuson E."/>
            <person name="Levesque R."/>
            <person name="Greer C."/>
            <person name="Whyte L.G."/>
        </authorList>
    </citation>
    <scope>NUCLEOTIDE SEQUENCE [LARGE SCALE GENOMIC DNA]</scope>
    <source>
        <strain evidence="4 5">OWC5</strain>
    </source>
</reference>
<accession>A0A502IC05</accession>
<evidence type="ECO:0000313" key="5">
    <source>
        <dbReference type="Proteomes" id="UP000320914"/>
    </source>
</evidence>
<dbReference type="SUPFAM" id="SSF51735">
    <property type="entry name" value="NAD(P)-binding Rossmann-fold domains"/>
    <property type="match status" value="1"/>
</dbReference>
<dbReference type="GO" id="GO:0016020">
    <property type="term" value="C:membrane"/>
    <property type="evidence" value="ECO:0007669"/>
    <property type="project" value="UniProtKB-SubCell"/>
</dbReference>
<dbReference type="PANTHER" id="PTHR14097:SF7">
    <property type="entry name" value="OXIDOREDUCTASE HTATIP2"/>
    <property type="match status" value="1"/>
</dbReference>
<evidence type="ECO:0000259" key="3">
    <source>
        <dbReference type="Pfam" id="PF01370"/>
    </source>
</evidence>
<name>A0A502IC05_9PSED</name>
<evidence type="ECO:0000256" key="2">
    <source>
        <dbReference type="ARBA" id="ARBA00023136"/>
    </source>
</evidence>
<comment type="caution">
    <text evidence="4">The sequence shown here is derived from an EMBL/GenBank/DDBJ whole genome shotgun (WGS) entry which is preliminary data.</text>
</comment>
<protein>
    <submittedName>
        <fullName evidence="4">NAD-dependent epimerase/dehydratase family protein</fullName>
    </submittedName>
</protein>
<evidence type="ECO:0000256" key="1">
    <source>
        <dbReference type="ARBA" id="ARBA00004370"/>
    </source>
</evidence>
<gene>
    <name evidence="4" type="ORF">EAH74_10260</name>
</gene>
<evidence type="ECO:0000313" key="4">
    <source>
        <dbReference type="EMBL" id="TPG84431.1"/>
    </source>
</evidence>
<feature type="domain" description="NAD-dependent epimerase/dehydratase" evidence="3">
    <location>
        <begin position="4"/>
        <end position="109"/>
    </location>
</feature>
<comment type="subcellular location">
    <subcellularLocation>
        <location evidence="1">Membrane</location>
    </subcellularLocation>
</comment>